<name>A0A2Z5UVQ5_9COXI</name>
<accession>A0A2Z5UVQ5</accession>
<sequence length="164" mass="18227">MSEYYKINYPLGDEKNNPPNSIEVEPLVIANKKLPLNNEADTDEGEGGAGSISLSVEQLTAYLLACFTKERRKGQQKFGPVPFTEDPNNLLGRKKTQQGFGCGEQPHAHPLLAHSQQFSGDDPKLTAIPSDNPKARERFPELRLENQLRNSPSLGRRKSVTLSR</sequence>
<gene>
    <name evidence="2" type="ORF">RVIR1_10760</name>
</gene>
<evidence type="ECO:0000313" key="3">
    <source>
        <dbReference type="Proteomes" id="UP000282483"/>
    </source>
</evidence>
<proteinExistence type="predicted"/>
<organism evidence="2 3">
    <name type="scientific">Candidatus Rickettsiella viridis</name>
    <dbReference type="NCBI Taxonomy" id="676208"/>
    <lineage>
        <taxon>Bacteria</taxon>
        <taxon>Pseudomonadati</taxon>
        <taxon>Pseudomonadota</taxon>
        <taxon>Gammaproteobacteria</taxon>
        <taxon>Legionellales</taxon>
        <taxon>Coxiellaceae</taxon>
        <taxon>Rickettsiella</taxon>
    </lineage>
</organism>
<evidence type="ECO:0000313" key="2">
    <source>
        <dbReference type="EMBL" id="BBB15544.1"/>
    </source>
</evidence>
<feature type="compositionally biased region" description="Basic and acidic residues" evidence="1">
    <location>
        <begin position="133"/>
        <end position="146"/>
    </location>
</feature>
<dbReference type="Proteomes" id="UP000282483">
    <property type="component" value="Chromosome"/>
</dbReference>
<keyword evidence="3" id="KW-1185">Reference proteome</keyword>
<dbReference type="EMBL" id="AP018005">
    <property type="protein sequence ID" value="BBB15544.1"/>
    <property type="molecule type" value="Genomic_DNA"/>
</dbReference>
<dbReference type="AlphaFoldDB" id="A0A2Z5UVQ5"/>
<feature type="compositionally biased region" description="Basic residues" evidence="1">
    <location>
        <begin position="155"/>
        <end position="164"/>
    </location>
</feature>
<dbReference type="KEGG" id="rvi:RVIR1_10760"/>
<protein>
    <submittedName>
        <fullName evidence="2">Uncharacterized protein</fullName>
    </submittedName>
</protein>
<feature type="region of interest" description="Disordered" evidence="1">
    <location>
        <begin position="1"/>
        <end position="20"/>
    </location>
</feature>
<evidence type="ECO:0000256" key="1">
    <source>
        <dbReference type="SAM" id="MobiDB-lite"/>
    </source>
</evidence>
<reference evidence="2 3" key="1">
    <citation type="submission" date="2017-03" db="EMBL/GenBank/DDBJ databases">
        <title>The genome sequence of Candidatus Rickettsiella viridis.</title>
        <authorList>
            <person name="Nikoh N."/>
            <person name="Tsuchida T."/>
            <person name="Yamaguchi K."/>
            <person name="Maeda T."/>
            <person name="Shigenobu S."/>
            <person name="Fukatsu T."/>
        </authorList>
    </citation>
    <scope>NUCLEOTIDE SEQUENCE [LARGE SCALE GENOMIC DNA]</scope>
    <source>
        <strain evidence="2 3">Ap-RA04</strain>
    </source>
</reference>
<dbReference type="OrthoDB" id="5660050at2"/>
<feature type="region of interest" description="Disordered" evidence="1">
    <location>
        <begin position="73"/>
        <end position="164"/>
    </location>
</feature>
<dbReference type="RefSeq" id="WP_126323011.1">
    <property type="nucleotide sequence ID" value="NZ_AP018005.1"/>
</dbReference>